<dbReference type="PANTHER" id="PTHR13085:SF0">
    <property type="entry name" value="SIGNAL PEPTIDASE COMPLEX SUBUNIT 2"/>
    <property type="match status" value="1"/>
</dbReference>
<keyword evidence="7 9" id="KW-0472">Membrane</keyword>
<dbReference type="AlphaFoldDB" id="T1K284"/>
<dbReference type="InterPro" id="IPR009582">
    <property type="entry name" value="Spc2/SPCS2"/>
</dbReference>
<comment type="function">
    <text evidence="8 9">Component of the signal peptidase complex (SPC) which catalyzes the cleavage of N-terminal signal sequences from nascent proteins as they are translocated into the lumen of the endoplasmic reticulum. Enhances the enzymatic activity of SPC and facilitates the interactions between different components of the translocation site.</text>
</comment>
<protein>
    <recommendedName>
        <fullName evidence="3 9">Signal peptidase complex subunit 2</fullName>
    </recommendedName>
</protein>
<keyword evidence="11" id="KW-1185">Reference proteome</keyword>
<dbReference type="KEGG" id="tut:107360078"/>
<dbReference type="OrthoDB" id="29558at2759"/>
<dbReference type="eggNOG" id="KOG4072">
    <property type="taxonomic scope" value="Eukaryota"/>
</dbReference>
<proteinExistence type="inferred from homology"/>
<dbReference type="Pfam" id="PF06703">
    <property type="entry name" value="SPC25"/>
    <property type="match status" value="1"/>
</dbReference>
<organism evidence="10 11">
    <name type="scientific">Tetranychus urticae</name>
    <name type="common">Two-spotted spider mite</name>
    <dbReference type="NCBI Taxonomy" id="32264"/>
    <lineage>
        <taxon>Eukaryota</taxon>
        <taxon>Metazoa</taxon>
        <taxon>Ecdysozoa</taxon>
        <taxon>Arthropoda</taxon>
        <taxon>Chelicerata</taxon>
        <taxon>Arachnida</taxon>
        <taxon>Acari</taxon>
        <taxon>Acariformes</taxon>
        <taxon>Trombidiformes</taxon>
        <taxon>Prostigmata</taxon>
        <taxon>Eleutherengona</taxon>
        <taxon>Raphignathae</taxon>
        <taxon>Tetranychoidea</taxon>
        <taxon>Tetranychidae</taxon>
        <taxon>Tetranychus</taxon>
    </lineage>
</organism>
<evidence type="ECO:0000313" key="11">
    <source>
        <dbReference type="Proteomes" id="UP000015104"/>
    </source>
</evidence>
<gene>
    <name evidence="10" type="primary">107360078</name>
</gene>
<dbReference type="EnsemblMetazoa" id="tetur04g04130.1">
    <property type="protein sequence ID" value="tetur04g04130.1"/>
    <property type="gene ID" value="tetur04g04130"/>
</dbReference>
<reference evidence="10" key="2">
    <citation type="submission" date="2015-06" db="UniProtKB">
        <authorList>
            <consortium name="EnsemblMetazoa"/>
        </authorList>
    </citation>
    <scope>IDENTIFICATION</scope>
</reference>
<evidence type="ECO:0000256" key="5">
    <source>
        <dbReference type="ARBA" id="ARBA00022824"/>
    </source>
</evidence>
<dbReference type="PANTHER" id="PTHR13085">
    <property type="entry name" value="MICROSOMAL SIGNAL PEPTIDASE 25 KDA SUBUNIT"/>
    <property type="match status" value="1"/>
</dbReference>
<keyword evidence="6 9" id="KW-1133">Transmembrane helix</keyword>
<dbReference type="OMA" id="INKWDGT"/>
<name>T1K284_TETUR</name>
<comment type="subcellular location">
    <subcellularLocation>
        <location evidence="1 9">Endoplasmic reticulum membrane</location>
        <topology evidence="1 9">Multi-pass membrane protein</topology>
    </subcellularLocation>
</comment>
<accession>T1K284</accession>
<dbReference type="GO" id="GO:0006465">
    <property type="term" value="P:signal peptide processing"/>
    <property type="evidence" value="ECO:0007669"/>
    <property type="project" value="UniProtKB-UniRule"/>
</dbReference>
<keyword evidence="4 9" id="KW-0812">Transmembrane</keyword>
<dbReference type="GO" id="GO:0005787">
    <property type="term" value="C:signal peptidase complex"/>
    <property type="evidence" value="ECO:0007669"/>
    <property type="project" value="UniProtKB-UniRule"/>
</dbReference>
<sequence length="184" mass="20876">MEPIKIDKWDCSALKNTLDDCCRNILIDKYKYAECHKLMDIRLAICTAAVACAAFALVYDYLYAFPASKLVLITCSSTYFILMGVLTLYTNMVEKGIFLVAKQVDSSGNEPAKKITVSSCLKRFDENYQLCFEYNTGKKGAKTKEKTITKSVANWFDEDGQLLYDSFKHDVVQLHDSIVNKKDL</sequence>
<evidence type="ECO:0000313" key="10">
    <source>
        <dbReference type="EnsemblMetazoa" id="tetur04g04130.1"/>
    </source>
</evidence>
<keyword evidence="5 9" id="KW-0256">Endoplasmic reticulum</keyword>
<comment type="similarity">
    <text evidence="2 9">Belongs to the SPCS2 family.</text>
</comment>
<evidence type="ECO:0000256" key="2">
    <source>
        <dbReference type="ARBA" id="ARBA00007324"/>
    </source>
</evidence>
<feature type="transmembrane region" description="Helical" evidence="9">
    <location>
        <begin position="70"/>
        <end position="89"/>
    </location>
</feature>
<dbReference type="Proteomes" id="UP000015104">
    <property type="component" value="Unassembled WGS sequence"/>
</dbReference>
<evidence type="ECO:0000256" key="9">
    <source>
        <dbReference type="RuleBase" id="RU368033"/>
    </source>
</evidence>
<dbReference type="GO" id="GO:0008233">
    <property type="term" value="F:peptidase activity"/>
    <property type="evidence" value="ECO:0007669"/>
    <property type="project" value="UniProtKB-UniRule"/>
</dbReference>
<reference evidence="11" key="1">
    <citation type="submission" date="2011-08" db="EMBL/GenBank/DDBJ databases">
        <authorList>
            <person name="Rombauts S."/>
        </authorList>
    </citation>
    <scope>NUCLEOTIDE SEQUENCE</scope>
    <source>
        <strain evidence="11">London</strain>
    </source>
</reference>
<dbReference type="STRING" id="32264.T1K284"/>
<evidence type="ECO:0000256" key="3">
    <source>
        <dbReference type="ARBA" id="ARBA00017057"/>
    </source>
</evidence>
<evidence type="ECO:0000256" key="4">
    <source>
        <dbReference type="ARBA" id="ARBA00022692"/>
    </source>
</evidence>
<evidence type="ECO:0000256" key="6">
    <source>
        <dbReference type="ARBA" id="ARBA00022989"/>
    </source>
</evidence>
<dbReference type="EMBL" id="CAEY01001360">
    <property type="status" value="NOT_ANNOTATED_CDS"/>
    <property type="molecule type" value="Genomic_DNA"/>
</dbReference>
<evidence type="ECO:0000256" key="7">
    <source>
        <dbReference type="ARBA" id="ARBA00023136"/>
    </source>
</evidence>
<dbReference type="GO" id="GO:0045047">
    <property type="term" value="P:protein targeting to ER"/>
    <property type="evidence" value="ECO:0007669"/>
    <property type="project" value="TreeGrafter"/>
</dbReference>
<evidence type="ECO:0000256" key="1">
    <source>
        <dbReference type="ARBA" id="ARBA00004477"/>
    </source>
</evidence>
<feature type="transmembrane region" description="Helical" evidence="9">
    <location>
        <begin position="41"/>
        <end position="64"/>
    </location>
</feature>
<evidence type="ECO:0000256" key="8">
    <source>
        <dbReference type="ARBA" id="ARBA00045608"/>
    </source>
</evidence>
<dbReference type="HOGENOM" id="CLU_094622_0_0_1"/>